<feature type="transmembrane region" description="Helical" evidence="18">
    <location>
        <begin position="477"/>
        <end position="499"/>
    </location>
</feature>
<evidence type="ECO:0000256" key="13">
    <source>
        <dbReference type="ARBA" id="ARBA00037785"/>
    </source>
</evidence>
<evidence type="ECO:0000256" key="18">
    <source>
        <dbReference type="SAM" id="Phobius"/>
    </source>
</evidence>
<feature type="transmembrane region" description="Helical" evidence="18">
    <location>
        <begin position="347"/>
        <end position="368"/>
    </location>
</feature>
<keyword evidence="20" id="KW-1185">Reference proteome</keyword>
<dbReference type="PANTHER" id="PTHR11616">
    <property type="entry name" value="SODIUM/CHLORIDE DEPENDENT TRANSPORTER"/>
    <property type="match status" value="1"/>
</dbReference>
<evidence type="ECO:0000256" key="1">
    <source>
        <dbReference type="ARBA" id="ARBA00004141"/>
    </source>
</evidence>
<feature type="transmembrane region" description="Helical" evidence="18">
    <location>
        <begin position="310"/>
        <end position="335"/>
    </location>
</feature>
<dbReference type="NCBIfam" id="NF037979">
    <property type="entry name" value="Na_transp"/>
    <property type="match status" value="1"/>
</dbReference>
<evidence type="ECO:0000256" key="3">
    <source>
        <dbReference type="ARBA" id="ARBA00022448"/>
    </source>
</evidence>
<feature type="transmembrane region" description="Helical" evidence="18">
    <location>
        <begin position="238"/>
        <end position="255"/>
    </location>
</feature>
<keyword evidence="9" id="KW-0406">Ion transport</keyword>
<keyword evidence="15" id="KW-1015">Disulfide bond</keyword>
<organism evidence="19 20">
    <name type="scientific">Chionoecetes opilio</name>
    <name type="common">Atlantic snow crab</name>
    <name type="synonym">Cancer opilio</name>
    <dbReference type="NCBI Taxonomy" id="41210"/>
    <lineage>
        <taxon>Eukaryota</taxon>
        <taxon>Metazoa</taxon>
        <taxon>Ecdysozoa</taxon>
        <taxon>Arthropoda</taxon>
        <taxon>Crustacea</taxon>
        <taxon>Multicrustacea</taxon>
        <taxon>Malacostraca</taxon>
        <taxon>Eumalacostraca</taxon>
        <taxon>Eucarida</taxon>
        <taxon>Decapoda</taxon>
        <taxon>Pleocyemata</taxon>
        <taxon>Brachyura</taxon>
        <taxon>Eubrachyura</taxon>
        <taxon>Majoidea</taxon>
        <taxon>Majidae</taxon>
        <taxon>Chionoecetes</taxon>
    </lineage>
</organism>
<comment type="subcellular location">
    <subcellularLocation>
        <location evidence="1">Membrane</location>
        <topology evidence="1">Multi-pass membrane protein</topology>
    </subcellularLocation>
</comment>
<dbReference type="GO" id="GO:0005283">
    <property type="term" value="F:amino acid:sodium symporter activity"/>
    <property type="evidence" value="ECO:0007669"/>
    <property type="project" value="TreeGrafter"/>
</dbReference>
<keyword evidence="11" id="KW-0325">Glycoprotein</keyword>
<sequence length="662" mass="73467">MKSPIQSVADKVVFWRGAGTINSGFESSEQNGKAPDKNGAVEGRVEMSVAEGTENTEKTRQQWSSPVEFLLSCIAMSVGLGNVWRFPFVALENGGGAFLIPYILVLMFIGKPLYYMELCLGQFSSSGSVKVWDISPAFRGVGYGQAFATWAVVTYYVSLMGLTVFYFFASFSSVLPWSVCGAHWSTDNCIDSTMNVTEKAMITGKNVSEFTTAAEEYFSREVLKLDNTGLHSLDLPEWRLALCLLLSWVILYVVLAKGVQSAGKAAYFTALFPYVVLFIMLIRGSLLSGADKGVLFFIKPRWEKLLEPSVWYAAVDQSFFSLSVGFGSIIMFASYNDFRHNVYRDAAIISVTDTLTSLLAGFTTFAILGHLAEKLEIDVSEVVKGGGTSLAFISYPDVLSRFDWVPQLFAVLFFLMLFTLGVGSASALTGCIITIICDAFPKLKRWLVTLVVCAAGFLLGLFYVTPQGQYILELINYYGGGFIIFILVVFEIAAVHWVYGINNFCRDIEFMLGRKTGWYWKFCWTLLIPILLSVIFIYSQAIAKPIKVGSHTLSPGVIGFGIFLAVIACLLVPLFFSLEVVRQRSSSDSLLDALRNSFKATSEWCPKDPTLRREYHQFLQRQREEQEPQGIDNPMPTVESSANLSNLNSASKDNITDYNTSV</sequence>
<evidence type="ECO:0000256" key="4">
    <source>
        <dbReference type="ARBA" id="ARBA00022692"/>
    </source>
</evidence>
<feature type="transmembrane region" description="Helical" evidence="18">
    <location>
        <begin position="446"/>
        <end position="465"/>
    </location>
</feature>
<comment type="function">
    <text evidence="13">Unusual broad substrate spectrum amino acid:sodium cotransporter that promotes absorption of the D isomers of essential amino acids. Neutral amino acids are the preferred substrates, especially methionine and phenylalanine.</text>
</comment>
<reference evidence="19" key="1">
    <citation type="submission" date="2020-07" db="EMBL/GenBank/DDBJ databases">
        <title>The High-quality genome of the commercially important snow crab, Chionoecetes opilio.</title>
        <authorList>
            <person name="Jeong J.-H."/>
            <person name="Ryu S."/>
        </authorList>
    </citation>
    <scope>NUCLEOTIDE SEQUENCE</scope>
    <source>
        <strain evidence="19">MADBK_172401_WGS</strain>
        <tissue evidence="19">Digestive gland</tissue>
    </source>
</reference>
<feature type="binding site" evidence="14">
    <location>
        <position position="420"/>
    </location>
    <ligand>
        <name>Na(+)</name>
        <dbReference type="ChEBI" id="CHEBI:29101"/>
        <label>1</label>
    </ligand>
</feature>
<dbReference type="InterPro" id="IPR037272">
    <property type="entry name" value="SNS_sf"/>
</dbReference>
<evidence type="ECO:0000256" key="15">
    <source>
        <dbReference type="PIRSR" id="PIRSR600175-2"/>
    </source>
</evidence>
<dbReference type="GO" id="GO:0015179">
    <property type="term" value="F:L-amino acid transmembrane transporter activity"/>
    <property type="evidence" value="ECO:0007669"/>
    <property type="project" value="TreeGrafter"/>
</dbReference>
<evidence type="ECO:0000256" key="6">
    <source>
        <dbReference type="ARBA" id="ARBA00022970"/>
    </source>
</evidence>
<feature type="binding site" evidence="14">
    <location>
        <position position="82"/>
    </location>
    <ligand>
        <name>Na(+)</name>
        <dbReference type="ChEBI" id="CHEBI:29101"/>
        <label>1</label>
    </ligand>
</feature>
<feature type="transmembrane region" description="Helical" evidence="18">
    <location>
        <begin position="519"/>
        <end position="538"/>
    </location>
</feature>
<dbReference type="PRINTS" id="PR00176">
    <property type="entry name" value="NANEUSMPORT"/>
</dbReference>
<keyword evidence="10 18" id="KW-0472">Membrane</keyword>
<evidence type="ECO:0000256" key="17">
    <source>
        <dbReference type="SAM" id="MobiDB-lite"/>
    </source>
</evidence>
<evidence type="ECO:0000256" key="10">
    <source>
        <dbReference type="ARBA" id="ARBA00023136"/>
    </source>
</evidence>
<keyword evidence="3 16" id="KW-0813">Transport</keyword>
<gene>
    <name evidence="19" type="primary">NAAT1_4</name>
    <name evidence="19" type="ORF">GWK47_025686</name>
</gene>
<dbReference type="GO" id="GO:0005886">
    <property type="term" value="C:plasma membrane"/>
    <property type="evidence" value="ECO:0007669"/>
    <property type="project" value="TreeGrafter"/>
</dbReference>
<feature type="binding site" evidence="14">
    <location>
        <position position="78"/>
    </location>
    <ligand>
        <name>Na(+)</name>
        <dbReference type="ChEBI" id="CHEBI:29101"/>
        <label>1</label>
    </ligand>
</feature>
<dbReference type="AlphaFoldDB" id="A0A8J8WAZ1"/>
<dbReference type="Pfam" id="PF00209">
    <property type="entry name" value="SNF"/>
    <property type="match status" value="1"/>
</dbReference>
<evidence type="ECO:0000256" key="14">
    <source>
        <dbReference type="PIRSR" id="PIRSR600175-1"/>
    </source>
</evidence>
<dbReference type="GO" id="GO:0089718">
    <property type="term" value="P:amino acid import across plasma membrane"/>
    <property type="evidence" value="ECO:0007669"/>
    <property type="project" value="TreeGrafter"/>
</dbReference>
<dbReference type="Proteomes" id="UP000770661">
    <property type="component" value="Unassembled WGS sequence"/>
</dbReference>
<accession>A0A8J8WAZ1</accession>
<keyword evidence="12" id="KW-0739">Sodium transport</keyword>
<dbReference type="PROSITE" id="PS00754">
    <property type="entry name" value="NA_NEUROTRAN_SYMP_2"/>
    <property type="match status" value="1"/>
</dbReference>
<evidence type="ECO:0000256" key="9">
    <source>
        <dbReference type="ARBA" id="ARBA00023065"/>
    </source>
</evidence>
<name>A0A8J8WAZ1_CHIOP</name>
<feature type="transmembrane region" description="Helical" evidence="18">
    <location>
        <begin position="408"/>
        <end position="434"/>
    </location>
</feature>
<evidence type="ECO:0000256" key="12">
    <source>
        <dbReference type="ARBA" id="ARBA00023201"/>
    </source>
</evidence>
<evidence type="ECO:0000256" key="5">
    <source>
        <dbReference type="ARBA" id="ARBA00022847"/>
    </source>
</evidence>
<feature type="transmembrane region" description="Helical" evidence="18">
    <location>
        <begin position="96"/>
        <end position="114"/>
    </location>
</feature>
<keyword evidence="8 14" id="KW-0915">Sodium</keyword>
<dbReference type="SUPFAM" id="SSF161070">
    <property type="entry name" value="SNF-like"/>
    <property type="match status" value="1"/>
</dbReference>
<evidence type="ECO:0000256" key="11">
    <source>
        <dbReference type="ARBA" id="ARBA00023180"/>
    </source>
</evidence>
<evidence type="ECO:0000313" key="20">
    <source>
        <dbReference type="Proteomes" id="UP000770661"/>
    </source>
</evidence>
<evidence type="ECO:0000256" key="16">
    <source>
        <dbReference type="RuleBase" id="RU003732"/>
    </source>
</evidence>
<feature type="disulfide bond" evidence="15">
    <location>
        <begin position="180"/>
        <end position="189"/>
    </location>
</feature>
<comment type="similarity">
    <text evidence="2 16">Belongs to the sodium:neurotransmitter symporter (SNF) (TC 2.A.22) family.</text>
</comment>
<keyword evidence="14" id="KW-0479">Metal-binding</keyword>
<keyword evidence="4 16" id="KW-0812">Transmembrane</keyword>
<comment type="caution">
    <text evidence="19">The sequence shown here is derived from an EMBL/GenBank/DDBJ whole genome shotgun (WGS) entry which is preliminary data.</text>
</comment>
<dbReference type="GO" id="GO:0046872">
    <property type="term" value="F:metal ion binding"/>
    <property type="evidence" value="ECO:0007669"/>
    <property type="project" value="UniProtKB-KW"/>
</dbReference>
<evidence type="ECO:0000256" key="8">
    <source>
        <dbReference type="ARBA" id="ARBA00023053"/>
    </source>
</evidence>
<keyword evidence="7 18" id="KW-1133">Transmembrane helix</keyword>
<feature type="binding site" evidence="14">
    <location>
        <position position="424"/>
    </location>
    <ligand>
        <name>Na(+)</name>
        <dbReference type="ChEBI" id="CHEBI:29101"/>
        <label>1</label>
    </ligand>
</feature>
<evidence type="ECO:0000256" key="7">
    <source>
        <dbReference type="ARBA" id="ARBA00022989"/>
    </source>
</evidence>
<dbReference type="PROSITE" id="PS00610">
    <property type="entry name" value="NA_NEUROTRAN_SYMP_1"/>
    <property type="match status" value="1"/>
</dbReference>
<feature type="region of interest" description="Disordered" evidence="17">
    <location>
        <begin position="622"/>
        <end position="662"/>
    </location>
</feature>
<evidence type="ECO:0000256" key="2">
    <source>
        <dbReference type="ARBA" id="ARBA00006459"/>
    </source>
</evidence>
<feature type="compositionally biased region" description="Polar residues" evidence="17">
    <location>
        <begin position="652"/>
        <end position="662"/>
    </location>
</feature>
<feature type="transmembrane region" description="Helical" evidence="18">
    <location>
        <begin position="267"/>
        <end position="290"/>
    </location>
</feature>
<proteinExistence type="inferred from homology"/>
<protein>
    <recommendedName>
        <fullName evidence="16">Transporter</fullName>
    </recommendedName>
</protein>
<feature type="transmembrane region" description="Helical" evidence="18">
    <location>
        <begin position="147"/>
        <end position="169"/>
    </location>
</feature>
<feature type="compositionally biased region" description="Low complexity" evidence="17">
    <location>
        <begin position="640"/>
        <end position="651"/>
    </location>
</feature>
<evidence type="ECO:0000313" key="19">
    <source>
        <dbReference type="EMBL" id="KAG0700149.1"/>
    </source>
</evidence>
<feature type="transmembrane region" description="Helical" evidence="18">
    <location>
        <begin position="558"/>
        <end position="578"/>
    </location>
</feature>
<keyword evidence="6" id="KW-0029">Amino-acid transport</keyword>
<feature type="binding site" evidence="14">
    <location>
        <position position="321"/>
    </location>
    <ligand>
        <name>Na(+)</name>
        <dbReference type="ChEBI" id="CHEBI:29101"/>
        <label>1</label>
    </ligand>
</feature>
<dbReference type="CDD" id="cd10324">
    <property type="entry name" value="SLC6sbd"/>
    <property type="match status" value="1"/>
</dbReference>
<dbReference type="PROSITE" id="PS50267">
    <property type="entry name" value="NA_NEUROTRAN_SYMP_3"/>
    <property type="match status" value="1"/>
</dbReference>
<dbReference type="EMBL" id="JACEEZ010025514">
    <property type="protein sequence ID" value="KAG0700149.1"/>
    <property type="molecule type" value="Genomic_DNA"/>
</dbReference>
<keyword evidence="5 16" id="KW-0769">Symport</keyword>
<dbReference type="PANTHER" id="PTHR11616:SF321">
    <property type="entry name" value="SODIUM-DEPENDENT NUTRIENT AMINO ACID TRANSPORTER 1-RELATED"/>
    <property type="match status" value="1"/>
</dbReference>
<dbReference type="InterPro" id="IPR000175">
    <property type="entry name" value="Na/ntran_symport"/>
</dbReference>
<dbReference type="OrthoDB" id="6581954at2759"/>